<name>A0A8S1AU99_ARCPL</name>
<keyword evidence="1" id="KW-1133">Transmembrane helix</keyword>
<keyword evidence="3" id="KW-1185">Reference proteome</keyword>
<feature type="transmembrane region" description="Helical" evidence="1">
    <location>
        <begin position="34"/>
        <end position="52"/>
    </location>
</feature>
<gene>
    <name evidence="2" type="ORF">APLA_LOCUS11711</name>
</gene>
<proteinExistence type="predicted"/>
<reference evidence="2 3" key="1">
    <citation type="submission" date="2020-04" db="EMBL/GenBank/DDBJ databases">
        <authorList>
            <person name="Wallbank WR R."/>
            <person name="Pardo Diaz C."/>
            <person name="Kozak K."/>
            <person name="Martin S."/>
            <person name="Jiggins C."/>
            <person name="Moest M."/>
            <person name="Warren A I."/>
            <person name="Byers J.R.P. K."/>
            <person name="Montejo-Kovacevich G."/>
            <person name="Yen C E."/>
        </authorList>
    </citation>
    <scope>NUCLEOTIDE SEQUENCE [LARGE SCALE GENOMIC DNA]</scope>
</reference>
<evidence type="ECO:0000313" key="2">
    <source>
        <dbReference type="EMBL" id="CAB3248435.1"/>
    </source>
</evidence>
<protein>
    <submittedName>
        <fullName evidence="2">Uncharacterized protein</fullName>
    </submittedName>
</protein>
<dbReference type="EMBL" id="CADEBC010000534">
    <property type="protein sequence ID" value="CAB3248435.1"/>
    <property type="molecule type" value="Genomic_DNA"/>
</dbReference>
<keyword evidence="1" id="KW-0472">Membrane</keyword>
<comment type="caution">
    <text evidence="2">The sequence shown here is derived from an EMBL/GenBank/DDBJ whole genome shotgun (WGS) entry which is preliminary data.</text>
</comment>
<sequence length="77" mass="8822">MSFAAFPTVFLILPQNSCNDPEQIYEDSFPTSDQIWGMIGTIAVTVACWILYTQVKFYKNYFRAPHPVQKSKAQATR</sequence>
<evidence type="ECO:0000313" key="3">
    <source>
        <dbReference type="Proteomes" id="UP000494106"/>
    </source>
</evidence>
<dbReference type="Proteomes" id="UP000494106">
    <property type="component" value="Unassembled WGS sequence"/>
</dbReference>
<organism evidence="2 3">
    <name type="scientific">Arctia plantaginis</name>
    <name type="common">Wood tiger moth</name>
    <name type="synonym">Phalaena plantaginis</name>
    <dbReference type="NCBI Taxonomy" id="874455"/>
    <lineage>
        <taxon>Eukaryota</taxon>
        <taxon>Metazoa</taxon>
        <taxon>Ecdysozoa</taxon>
        <taxon>Arthropoda</taxon>
        <taxon>Hexapoda</taxon>
        <taxon>Insecta</taxon>
        <taxon>Pterygota</taxon>
        <taxon>Neoptera</taxon>
        <taxon>Endopterygota</taxon>
        <taxon>Lepidoptera</taxon>
        <taxon>Glossata</taxon>
        <taxon>Ditrysia</taxon>
        <taxon>Noctuoidea</taxon>
        <taxon>Erebidae</taxon>
        <taxon>Arctiinae</taxon>
        <taxon>Arctia</taxon>
    </lineage>
</organism>
<accession>A0A8S1AU99</accession>
<dbReference type="OrthoDB" id="7468600at2759"/>
<dbReference type="AlphaFoldDB" id="A0A8S1AU99"/>
<keyword evidence="1" id="KW-0812">Transmembrane</keyword>
<evidence type="ECO:0000256" key="1">
    <source>
        <dbReference type="SAM" id="Phobius"/>
    </source>
</evidence>